<dbReference type="SUPFAM" id="SSF54695">
    <property type="entry name" value="POZ domain"/>
    <property type="match status" value="1"/>
</dbReference>
<dbReference type="InterPro" id="IPR011333">
    <property type="entry name" value="SKP1/BTB/POZ_sf"/>
</dbReference>
<proteinExistence type="predicted"/>
<dbReference type="Gene3D" id="3.30.710.10">
    <property type="entry name" value="Potassium Channel Kv1.1, Chain A"/>
    <property type="match status" value="1"/>
</dbReference>
<evidence type="ECO:0000313" key="3">
    <source>
        <dbReference type="WBParaSite" id="jg17975"/>
    </source>
</evidence>
<evidence type="ECO:0000313" key="2">
    <source>
        <dbReference type="Proteomes" id="UP000887574"/>
    </source>
</evidence>
<accession>A0A915DD59</accession>
<organism evidence="2 3">
    <name type="scientific">Ditylenchus dipsaci</name>
    <dbReference type="NCBI Taxonomy" id="166011"/>
    <lineage>
        <taxon>Eukaryota</taxon>
        <taxon>Metazoa</taxon>
        <taxon>Ecdysozoa</taxon>
        <taxon>Nematoda</taxon>
        <taxon>Chromadorea</taxon>
        <taxon>Rhabditida</taxon>
        <taxon>Tylenchina</taxon>
        <taxon>Tylenchomorpha</taxon>
        <taxon>Sphaerularioidea</taxon>
        <taxon>Anguinidae</taxon>
        <taxon>Anguininae</taxon>
        <taxon>Ditylenchus</taxon>
    </lineage>
</organism>
<dbReference type="SMART" id="SM00225">
    <property type="entry name" value="BTB"/>
    <property type="match status" value="1"/>
</dbReference>
<sequence length="269" mass="31240">MGNYETGNYEEYVIIAEEELECMSARWVADAKFELIKQCVYCRECIAENSEITAELVSVDESGAWSTSIHRFSEDTKAVAGVERPVLVVVRVIKQKDSFVDSFNKYWANDITFMVNDVECMGDRRYLSAISSVFDKILNDKRFIESNQDIIVLEDISSPELFNDFLLAVSKERVQPNPKNVFGLIELADRFDVSFLLKDCQRHLKLCYEHEIIEVLEVADRHQLKELLSYIVATTPVDQWKALKEDDKKRLKKLGKFFWVKLCQKHVLM</sequence>
<evidence type="ECO:0000259" key="1">
    <source>
        <dbReference type="PROSITE" id="PS50097"/>
    </source>
</evidence>
<dbReference type="PANTHER" id="PTHR22744">
    <property type="entry name" value="HELIX LOOP HELIX PROTEIN 21-RELATED"/>
    <property type="match status" value="1"/>
</dbReference>
<dbReference type="PROSITE" id="PS50097">
    <property type="entry name" value="BTB"/>
    <property type="match status" value="1"/>
</dbReference>
<dbReference type="Pfam" id="PF00651">
    <property type="entry name" value="BTB"/>
    <property type="match status" value="1"/>
</dbReference>
<dbReference type="AlphaFoldDB" id="A0A915DD59"/>
<protein>
    <submittedName>
        <fullName evidence="3">BTB domain-containing protein</fullName>
    </submittedName>
</protein>
<name>A0A915DD59_9BILA</name>
<feature type="domain" description="BTB" evidence="1">
    <location>
        <begin position="109"/>
        <end position="178"/>
    </location>
</feature>
<dbReference type="InterPro" id="IPR000210">
    <property type="entry name" value="BTB/POZ_dom"/>
</dbReference>
<dbReference type="PANTHER" id="PTHR22744:SF14">
    <property type="entry name" value="BTB DOMAIN-CONTAINING PROTEIN-RELATED"/>
    <property type="match status" value="1"/>
</dbReference>
<dbReference type="Proteomes" id="UP000887574">
    <property type="component" value="Unplaced"/>
</dbReference>
<keyword evidence="2" id="KW-1185">Reference proteome</keyword>
<dbReference type="WBParaSite" id="jg17975">
    <property type="protein sequence ID" value="jg17975"/>
    <property type="gene ID" value="jg17975"/>
</dbReference>
<reference evidence="3" key="1">
    <citation type="submission" date="2022-11" db="UniProtKB">
        <authorList>
            <consortium name="WormBaseParasite"/>
        </authorList>
    </citation>
    <scope>IDENTIFICATION</scope>
</reference>